<dbReference type="InterPro" id="IPR020846">
    <property type="entry name" value="MFS_dom"/>
</dbReference>
<dbReference type="STRING" id="40335.Ltuc_2643"/>
<dbReference type="Gene3D" id="1.20.1250.20">
    <property type="entry name" value="MFS general substrate transporter like domains"/>
    <property type="match status" value="2"/>
</dbReference>
<feature type="transmembrane region" description="Helical" evidence="6">
    <location>
        <begin position="12"/>
        <end position="32"/>
    </location>
</feature>
<reference evidence="8 9" key="1">
    <citation type="submission" date="2015-11" db="EMBL/GenBank/DDBJ databases">
        <title>Genomic analysis of 38 Legionella species identifies large and diverse effector repertoires.</title>
        <authorList>
            <person name="Burstein D."/>
            <person name="Amaro F."/>
            <person name="Zusman T."/>
            <person name="Lifshitz Z."/>
            <person name="Cohen O."/>
            <person name="Gilbert J.A."/>
            <person name="Pupko T."/>
            <person name="Shuman H.A."/>
            <person name="Segal G."/>
        </authorList>
    </citation>
    <scope>NUCLEOTIDE SEQUENCE [LARGE SCALE GENOMIC DNA]</scope>
    <source>
        <strain evidence="8 9">ATCC 49180</strain>
    </source>
</reference>
<feature type="transmembrane region" description="Helical" evidence="6">
    <location>
        <begin position="135"/>
        <end position="156"/>
    </location>
</feature>
<feature type="transmembrane region" description="Helical" evidence="6">
    <location>
        <begin position="81"/>
        <end position="98"/>
    </location>
</feature>
<evidence type="ECO:0000256" key="1">
    <source>
        <dbReference type="ARBA" id="ARBA00004651"/>
    </source>
</evidence>
<evidence type="ECO:0000313" key="9">
    <source>
        <dbReference type="Proteomes" id="UP000054693"/>
    </source>
</evidence>
<dbReference type="EMBL" id="LNZA01000008">
    <property type="protein sequence ID" value="KTD71284.1"/>
    <property type="molecule type" value="Genomic_DNA"/>
</dbReference>
<feature type="transmembrane region" description="Helical" evidence="6">
    <location>
        <begin position="168"/>
        <end position="191"/>
    </location>
</feature>
<evidence type="ECO:0000259" key="7">
    <source>
        <dbReference type="PROSITE" id="PS50850"/>
    </source>
</evidence>
<name>A0A0W0ZQE8_9GAMM</name>
<dbReference type="CDD" id="cd06174">
    <property type="entry name" value="MFS"/>
    <property type="match status" value="1"/>
</dbReference>
<feature type="domain" description="Major facilitator superfamily (MFS) profile" evidence="7">
    <location>
        <begin position="14"/>
        <end position="406"/>
    </location>
</feature>
<dbReference type="RefSeq" id="WP_058521848.1">
    <property type="nucleotide sequence ID" value="NZ_CAAAIP010000002.1"/>
</dbReference>
<dbReference type="Pfam" id="PF07690">
    <property type="entry name" value="MFS_1"/>
    <property type="match status" value="2"/>
</dbReference>
<feature type="transmembrane region" description="Helical" evidence="6">
    <location>
        <begin position="290"/>
        <end position="308"/>
    </location>
</feature>
<dbReference type="PATRIC" id="fig|40335.7.peg.2823"/>
<evidence type="ECO:0000256" key="4">
    <source>
        <dbReference type="ARBA" id="ARBA00022989"/>
    </source>
</evidence>
<keyword evidence="9" id="KW-1185">Reference proteome</keyword>
<evidence type="ECO:0000256" key="5">
    <source>
        <dbReference type="ARBA" id="ARBA00023136"/>
    </source>
</evidence>
<proteinExistence type="predicted"/>
<feature type="transmembrane region" description="Helical" evidence="6">
    <location>
        <begin position="261"/>
        <end position="278"/>
    </location>
</feature>
<comment type="subcellular location">
    <subcellularLocation>
        <location evidence="1">Cell membrane</location>
        <topology evidence="1">Multi-pass membrane protein</topology>
    </subcellularLocation>
</comment>
<feature type="transmembrane region" description="Helical" evidence="6">
    <location>
        <begin position="314"/>
        <end position="337"/>
    </location>
</feature>
<dbReference type="InterPro" id="IPR036259">
    <property type="entry name" value="MFS_trans_sf"/>
</dbReference>
<accession>A0A0W0ZQE8</accession>
<dbReference type="InterPro" id="IPR011701">
    <property type="entry name" value="MFS"/>
</dbReference>
<dbReference type="SUPFAM" id="SSF103473">
    <property type="entry name" value="MFS general substrate transporter"/>
    <property type="match status" value="1"/>
</dbReference>
<dbReference type="PANTHER" id="PTHR43124">
    <property type="entry name" value="PURINE EFFLUX PUMP PBUE"/>
    <property type="match status" value="1"/>
</dbReference>
<dbReference type="GO" id="GO:0022857">
    <property type="term" value="F:transmembrane transporter activity"/>
    <property type="evidence" value="ECO:0007669"/>
    <property type="project" value="InterPro"/>
</dbReference>
<gene>
    <name evidence="8" type="ORF">Ltuc_2643</name>
</gene>
<evidence type="ECO:0000313" key="8">
    <source>
        <dbReference type="EMBL" id="KTD71284.1"/>
    </source>
</evidence>
<organism evidence="8 9">
    <name type="scientific">Legionella tucsonensis</name>
    <dbReference type="NCBI Taxonomy" id="40335"/>
    <lineage>
        <taxon>Bacteria</taxon>
        <taxon>Pseudomonadati</taxon>
        <taxon>Pseudomonadota</taxon>
        <taxon>Gammaproteobacteria</taxon>
        <taxon>Legionellales</taxon>
        <taxon>Legionellaceae</taxon>
        <taxon>Legionella</taxon>
    </lineage>
</organism>
<feature type="transmembrane region" description="Helical" evidence="6">
    <location>
        <begin position="52"/>
        <end position="74"/>
    </location>
</feature>
<keyword evidence="2" id="KW-1003">Cell membrane</keyword>
<keyword evidence="5 6" id="KW-0472">Membrane</keyword>
<dbReference type="OrthoDB" id="5620971at2"/>
<feature type="transmembrane region" description="Helical" evidence="6">
    <location>
        <begin position="223"/>
        <end position="241"/>
    </location>
</feature>
<protein>
    <submittedName>
        <fullName evidence="8">Major facilitator superfamily (MFS) transporter</fullName>
    </submittedName>
</protein>
<evidence type="ECO:0000256" key="2">
    <source>
        <dbReference type="ARBA" id="ARBA00022475"/>
    </source>
</evidence>
<dbReference type="InterPro" id="IPR050189">
    <property type="entry name" value="MFS_Efflux_Transporters"/>
</dbReference>
<dbReference type="AlphaFoldDB" id="A0A0W0ZQE8"/>
<dbReference type="PANTHER" id="PTHR43124:SF3">
    <property type="entry name" value="CHLORAMPHENICOL EFFLUX PUMP RV0191"/>
    <property type="match status" value="1"/>
</dbReference>
<dbReference type="PROSITE" id="PS50850">
    <property type="entry name" value="MFS"/>
    <property type="match status" value="1"/>
</dbReference>
<keyword evidence="4 6" id="KW-1133">Transmembrane helix</keyword>
<sequence>MSVENKLNLKGLLVWLICALFFMYEFLLRTVVGTFQAQLMIDLNLTPMTFSLLSTTGYLVIYGVMQIPVGIIAARFGLKKALFTALIFCTGSTMGFALSHHFGVAMLCRIFMGFGSSFGFICLLIAVYDWMPRKNIALFIGISQFIGTLGPMLAAGPLNTLSQNSMSGWRGIFFSMAIIGIIIAVLTLLFVENNRNNREKFIVLTKPVKVSINLLKIISQKQVWNIALFSGCIYFAIEYFSENIGVEFLIKKGFSPVFSSYMITLAWLGYALGCPLLGFISDKLQRRKPLMLTSAFTALISLSGIIYFSFGEILTGTCFLALGLSASGQSIGFAAIAEQCKEGYLAIGLAFNNAMIAIITSVSAPIIGGMLPYPAQIKNYQEALFLVIMFSIISIFISAFAIKETFGKSVRENTVLSLGPAKPSYHLGVVE</sequence>
<evidence type="ECO:0000256" key="6">
    <source>
        <dbReference type="SAM" id="Phobius"/>
    </source>
</evidence>
<dbReference type="Proteomes" id="UP000054693">
    <property type="component" value="Unassembled WGS sequence"/>
</dbReference>
<feature type="transmembrane region" description="Helical" evidence="6">
    <location>
        <begin position="344"/>
        <end position="371"/>
    </location>
</feature>
<evidence type="ECO:0000256" key="3">
    <source>
        <dbReference type="ARBA" id="ARBA00022692"/>
    </source>
</evidence>
<comment type="caution">
    <text evidence="8">The sequence shown here is derived from an EMBL/GenBank/DDBJ whole genome shotgun (WGS) entry which is preliminary data.</text>
</comment>
<feature type="transmembrane region" description="Helical" evidence="6">
    <location>
        <begin position="104"/>
        <end position="128"/>
    </location>
</feature>
<feature type="transmembrane region" description="Helical" evidence="6">
    <location>
        <begin position="383"/>
        <end position="402"/>
    </location>
</feature>
<keyword evidence="3 6" id="KW-0812">Transmembrane</keyword>
<dbReference type="GO" id="GO:0005886">
    <property type="term" value="C:plasma membrane"/>
    <property type="evidence" value="ECO:0007669"/>
    <property type="project" value="UniProtKB-SubCell"/>
</dbReference>